<comment type="similarity">
    <text evidence="1">Belongs to the short-chain dehydrogenases/reductases (SDR) family.</text>
</comment>
<dbReference type="Pfam" id="PF00106">
    <property type="entry name" value="adh_short"/>
    <property type="match status" value="1"/>
</dbReference>
<gene>
    <name evidence="3" type="ORF">BDFB_002988</name>
</gene>
<evidence type="ECO:0000256" key="1">
    <source>
        <dbReference type="ARBA" id="ARBA00006484"/>
    </source>
</evidence>
<sequence length="123" mass="13619">MKANNINGHIIHINSIFGHNVPNYPNLNVYPASKYAVTALTETLRQELNQLGSKIRITSVSPGLVETELTTLNKKLTPDLKASLEKMPIIKSEDIADGVVYVLSTPEHVQVHELMIKPVGETY</sequence>
<dbReference type="Gene3D" id="3.40.50.720">
    <property type="entry name" value="NAD(P)-binding Rossmann-like Domain"/>
    <property type="match status" value="1"/>
</dbReference>
<name>A0A482WBC2_ASBVE</name>
<protein>
    <recommendedName>
        <fullName evidence="5">Adh short domain containing protein</fullName>
    </recommendedName>
</protein>
<dbReference type="InterPro" id="IPR036291">
    <property type="entry name" value="NAD(P)-bd_dom_sf"/>
</dbReference>
<dbReference type="PANTHER" id="PTHR43115">
    <property type="entry name" value="DEHYDROGENASE/REDUCTASE SDR FAMILY MEMBER 11"/>
    <property type="match status" value="1"/>
</dbReference>
<dbReference type="OrthoDB" id="1933717at2759"/>
<dbReference type="Proteomes" id="UP000292052">
    <property type="component" value="Unassembled WGS sequence"/>
</dbReference>
<dbReference type="PANTHER" id="PTHR43115:SF4">
    <property type="entry name" value="DEHYDROGENASE_REDUCTASE SDR FAMILY MEMBER 11"/>
    <property type="match status" value="1"/>
</dbReference>
<dbReference type="InterPro" id="IPR002347">
    <property type="entry name" value="SDR_fam"/>
</dbReference>
<keyword evidence="4" id="KW-1185">Reference proteome</keyword>
<evidence type="ECO:0000313" key="3">
    <source>
        <dbReference type="EMBL" id="RZC42511.1"/>
    </source>
</evidence>
<evidence type="ECO:0000256" key="2">
    <source>
        <dbReference type="ARBA" id="ARBA00023002"/>
    </source>
</evidence>
<dbReference type="EMBL" id="QDEB01007389">
    <property type="protein sequence ID" value="RZC42511.1"/>
    <property type="molecule type" value="Genomic_DNA"/>
</dbReference>
<dbReference type="STRING" id="1661398.A0A482WBC2"/>
<dbReference type="PRINTS" id="PR00081">
    <property type="entry name" value="GDHRDH"/>
</dbReference>
<comment type="caution">
    <text evidence="3">The sequence shown here is derived from an EMBL/GenBank/DDBJ whole genome shotgun (WGS) entry which is preliminary data.</text>
</comment>
<dbReference type="SUPFAM" id="SSF51735">
    <property type="entry name" value="NAD(P)-binding Rossmann-fold domains"/>
    <property type="match status" value="1"/>
</dbReference>
<accession>A0A482WBC2</accession>
<proteinExistence type="inferred from homology"/>
<dbReference type="AlphaFoldDB" id="A0A482WBC2"/>
<reference evidence="3 4" key="1">
    <citation type="submission" date="2017-03" db="EMBL/GenBank/DDBJ databases">
        <title>Genome of the blue death feigning beetle - Asbolus verrucosus.</title>
        <authorList>
            <person name="Rider S.D."/>
        </authorList>
    </citation>
    <scope>NUCLEOTIDE SEQUENCE [LARGE SCALE GENOMIC DNA]</scope>
    <source>
        <strain evidence="3">Butters</strain>
        <tissue evidence="3">Head and leg muscle</tissue>
    </source>
</reference>
<keyword evidence="2" id="KW-0560">Oxidoreductase</keyword>
<dbReference type="GO" id="GO:0016491">
    <property type="term" value="F:oxidoreductase activity"/>
    <property type="evidence" value="ECO:0007669"/>
    <property type="project" value="UniProtKB-KW"/>
</dbReference>
<evidence type="ECO:0008006" key="5">
    <source>
        <dbReference type="Google" id="ProtNLM"/>
    </source>
</evidence>
<organism evidence="3 4">
    <name type="scientific">Asbolus verrucosus</name>
    <name type="common">Desert ironclad beetle</name>
    <dbReference type="NCBI Taxonomy" id="1661398"/>
    <lineage>
        <taxon>Eukaryota</taxon>
        <taxon>Metazoa</taxon>
        <taxon>Ecdysozoa</taxon>
        <taxon>Arthropoda</taxon>
        <taxon>Hexapoda</taxon>
        <taxon>Insecta</taxon>
        <taxon>Pterygota</taxon>
        <taxon>Neoptera</taxon>
        <taxon>Endopterygota</taxon>
        <taxon>Coleoptera</taxon>
        <taxon>Polyphaga</taxon>
        <taxon>Cucujiformia</taxon>
        <taxon>Tenebrionidae</taxon>
        <taxon>Pimeliinae</taxon>
        <taxon>Asbolus</taxon>
    </lineage>
</organism>
<evidence type="ECO:0000313" key="4">
    <source>
        <dbReference type="Proteomes" id="UP000292052"/>
    </source>
</evidence>